<dbReference type="AlphaFoldDB" id="A0A1W6SM30"/>
<dbReference type="KEGG" id="nlc:EBAPG3_003190"/>
<proteinExistence type="predicted"/>
<name>A0A1W6SM30_9PROT</name>
<accession>A0A1W6SM30</accession>
<reference evidence="1 2" key="1">
    <citation type="journal article" date="2015" name="Int. J. Syst. Evol. Microbiol.">
        <title>Nitrosospira lacus sp. nov., a psychrotolerant, ammonia-oxidizing bacterium from sandy lake sediment.</title>
        <authorList>
            <person name="Urakawa H."/>
            <person name="Garcia J.C."/>
            <person name="Nielsen J.L."/>
            <person name="Le V.Q."/>
            <person name="Kozlowski J.A."/>
            <person name="Stein L.Y."/>
            <person name="Lim C.K."/>
            <person name="Pommerening-Roser A."/>
            <person name="Martens-Habbena W."/>
            <person name="Stahl D.A."/>
            <person name="Klotz M.G."/>
        </authorList>
    </citation>
    <scope>NUCLEOTIDE SEQUENCE [LARGE SCALE GENOMIC DNA]</scope>
    <source>
        <strain evidence="1 2">APG3</strain>
    </source>
</reference>
<evidence type="ECO:0000313" key="1">
    <source>
        <dbReference type="EMBL" id="ARO86854.1"/>
    </source>
</evidence>
<dbReference type="Proteomes" id="UP000012179">
    <property type="component" value="Chromosome"/>
</dbReference>
<protein>
    <submittedName>
        <fullName evidence="1">Uncharacterized protein</fullName>
    </submittedName>
</protein>
<evidence type="ECO:0000313" key="2">
    <source>
        <dbReference type="Proteomes" id="UP000012179"/>
    </source>
</evidence>
<gene>
    <name evidence="1" type="ORF">EBAPG3_003190</name>
</gene>
<dbReference type="EMBL" id="CP021106">
    <property type="protein sequence ID" value="ARO86854.1"/>
    <property type="molecule type" value="Genomic_DNA"/>
</dbReference>
<sequence>MKFTYPPAGTIMLLGVRNSSTAQNSLEHKRTPQNGLPKDASATANLRAGVVGLIHFRKSASVIYVNTV</sequence>
<organism evidence="1 2">
    <name type="scientific">Nitrosospira lacus</name>
    <dbReference type="NCBI Taxonomy" id="1288494"/>
    <lineage>
        <taxon>Bacteria</taxon>
        <taxon>Pseudomonadati</taxon>
        <taxon>Pseudomonadota</taxon>
        <taxon>Betaproteobacteria</taxon>
        <taxon>Nitrosomonadales</taxon>
        <taxon>Nitrosomonadaceae</taxon>
        <taxon>Nitrosospira</taxon>
    </lineage>
</organism>
<keyword evidence="2" id="KW-1185">Reference proteome</keyword>